<proteinExistence type="predicted"/>
<name>A0A2K4ZKM5_9FIRM</name>
<dbReference type="SUPFAM" id="SSF50249">
    <property type="entry name" value="Nucleic acid-binding proteins"/>
    <property type="match status" value="1"/>
</dbReference>
<evidence type="ECO:0000313" key="4">
    <source>
        <dbReference type="Proteomes" id="UP000236311"/>
    </source>
</evidence>
<dbReference type="Gene3D" id="2.40.50.140">
    <property type="entry name" value="Nucleic acid-binding proteins"/>
    <property type="match status" value="1"/>
</dbReference>
<gene>
    <name evidence="3" type="ORF">AMURIS_03734</name>
</gene>
<dbReference type="GO" id="GO:0003697">
    <property type="term" value="F:single-stranded DNA binding"/>
    <property type="evidence" value="ECO:0007669"/>
    <property type="project" value="InterPro"/>
</dbReference>
<dbReference type="InterPro" id="IPR000424">
    <property type="entry name" value="Primosome_PriB/ssb"/>
</dbReference>
<keyword evidence="4" id="KW-1185">Reference proteome</keyword>
<evidence type="ECO:0000313" key="3">
    <source>
        <dbReference type="EMBL" id="SOY31000.1"/>
    </source>
</evidence>
<evidence type="ECO:0000256" key="1">
    <source>
        <dbReference type="ARBA" id="ARBA00023125"/>
    </source>
</evidence>
<protein>
    <submittedName>
        <fullName evidence="3">Single-stranded DNA-binding protein</fullName>
    </submittedName>
</protein>
<evidence type="ECO:0000256" key="2">
    <source>
        <dbReference type="PROSITE-ProRule" id="PRU00252"/>
    </source>
</evidence>
<reference evidence="3 4" key="1">
    <citation type="submission" date="2018-01" db="EMBL/GenBank/DDBJ databases">
        <authorList>
            <person name="Gaut B.S."/>
            <person name="Morton B.R."/>
            <person name="Clegg M.T."/>
            <person name="Duvall M.R."/>
        </authorList>
    </citation>
    <scope>NUCLEOTIDE SEQUENCE [LARGE SCALE GENOMIC DNA]</scope>
    <source>
        <strain evidence="3">GP69</strain>
    </source>
</reference>
<dbReference type="Proteomes" id="UP000236311">
    <property type="component" value="Unassembled WGS sequence"/>
</dbReference>
<dbReference type="AlphaFoldDB" id="A0A2K4ZKM5"/>
<dbReference type="InterPro" id="IPR012340">
    <property type="entry name" value="NA-bd_OB-fold"/>
</dbReference>
<dbReference type="PROSITE" id="PS50935">
    <property type="entry name" value="SSB"/>
    <property type="match status" value="1"/>
</dbReference>
<organism evidence="3 4">
    <name type="scientific">Acetatifactor muris</name>
    <dbReference type="NCBI Taxonomy" id="879566"/>
    <lineage>
        <taxon>Bacteria</taxon>
        <taxon>Bacillati</taxon>
        <taxon>Bacillota</taxon>
        <taxon>Clostridia</taxon>
        <taxon>Lachnospirales</taxon>
        <taxon>Lachnospiraceae</taxon>
        <taxon>Acetatifactor</taxon>
    </lineage>
</organism>
<keyword evidence="1 2" id="KW-0238">DNA-binding</keyword>
<accession>A0A2K4ZKM5</accession>
<sequence length="245" mass="27333">MSKKRNKRQDKKPDFLADLNAGILDDLTERGRISNAAGLAGELTELEEVTDICGLRFNGYLAKIETKRPSGIIDEVAVAFTEAAVDRGKTGDGLRLENYFLPGSRLLISGRQQALKDFKSGKVLVFILAEYIGLSPKAMLQNDIALMGELAYKPTYRETPRGKRISDIFVKVENVLTGTSCYIPCICWQENADEVAGWLPGDKVKLLGRCQSREYMIVVFFFFKQKTAYEISVSFIKKIGEDGNV</sequence>
<dbReference type="OrthoDB" id="2040485at2"/>
<dbReference type="Pfam" id="PF00436">
    <property type="entry name" value="SSB"/>
    <property type="match status" value="1"/>
</dbReference>
<dbReference type="EMBL" id="OFSM01000021">
    <property type="protein sequence ID" value="SOY31000.1"/>
    <property type="molecule type" value="Genomic_DNA"/>
</dbReference>